<dbReference type="EMBL" id="BMCI01000001">
    <property type="protein sequence ID" value="GGC42406.1"/>
    <property type="molecule type" value="Genomic_DNA"/>
</dbReference>
<dbReference type="PANTHER" id="PTHR43664">
    <property type="entry name" value="MONOAMINE OXIDASE-RELATED"/>
    <property type="match status" value="1"/>
</dbReference>
<protein>
    <submittedName>
        <fullName evidence="2">Acyl dehydratase</fullName>
    </submittedName>
</protein>
<evidence type="ECO:0000313" key="2">
    <source>
        <dbReference type="EMBL" id="GGC42406.1"/>
    </source>
</evidence>
<organism evidence="2 3">
    <name type="scientific">Haloferax sulfurifontis</name>
    <dbReference type="NCBI Taxonomy" id="255616"/>
    <lineage>
        <taxon>Archaea</taxon>
        <taxon>Methanobacteriati</taxon>
        <taxon>Methanobacteriota</taxon>
        <taxon>Stenosarchaea group</taxon>
        <taxon>Halobacteria</taxon>
        <taxon>Halobacteriales</taxon>
        <taxon>Haloferacaceae</taxon>
        <taxon>Haloferax</taxon>
    </lineage>
</organism>
<gene>
    <name evidence="2" type="ORF">GCM10007209_00110</name>
</gene>
<evidence type="ECO:0000313" key="3">
    <source>
        <dbReference type="Proteomes" id="UP000646833"/>
    </source>
</evidence>
<dbReference type="SUPFAM" id="SSF54637">
    <property type="entry name" value="Thioesterase/thiol ester dehydrase-isomerase"/>
    <property type="match status" value="1"/>
</dbReference>
<dbReference type="RefSeq" id="WP_188422850.1">
    <property type="nucleotide sequence ID" value="NZ_BMCI01000001.1"/>
</dbReference>
<dbReference type="AlphaFoldDB" id="A0A830DM56"/>
<dbReference type="PANTHER" id="PTHR43664:SF1">
    <property type="entry name" value="BETA-METHYLMALYL-COA DEHYDRATASE"/>
    <property type="match status" value="1"/>
</dbReference>
<reference evidence="2" key="2">
    <citation type="submission" date="2020-09" db="EMBL/GenBank/DDBJ databases">
        <authorList>
            <person name="Sun Q."/>
            <person name="Sedlacek I."/>
        </authorList>
    </citation>
    <scope>NUCLEOTIDE SEQUENCE</scope>
    <source>
        <strain evidence="2">CCM 7217</strain>
    </source>
</reference>
<comment type="caution">
    <text evidence="2">The sequence shown here is derived from an EMBL/GenBank/DDBJ whole genome shotgun (WGS) entry which is preliminary data.</text>
</comment>
<proteinExistence type="predicted"/>
<reference evidence="2" key="1">
    <citation type="journal article" date="2014" name="Int. J. Syst. Evol. Microbiol.">
        <title>Complete genome sequence of Corynebacterium casei LMG S-19264T (=DSM 44701T), isolated from a smear-ripened cheese.</title>
        <authorList>
            <consortium name="US DOE Joint Genome Institute (JGI-PGF)"/>
            <person name="Walter F."/>
            <person name="Albersmeier A."/>
            <person name="Kalinowski J."/>
            <person name="Ruckert C."/>
        </authorList>
    </citation>
    <scope>NUCLEOTIDE SEQUENCE</scope>
    <source>
        <strain evidence="2">CCM 7217</strain>
    </source>
</reference>
<sequence length="155" mass="17456">MQFFEDFAVGDTHEFGEYDVTLSEVLEFAERYDPQWFHTDPERAEAESMYGGVIASGWHTASMTMRLFVDGVLSDAASLGAKGVEELRWWKPVYPGDTLVVESEVLETTVETDDRGLVEIRTRTFAERESGEVELVCSFVSDVMVARRNGTWGSP</sequence>
<name>A0A830DM56_9EURY</name>
<dbReference type="InterPro" id="IPR002539">
    <property type="entry name" value="MaoC-like_dom"/>
</dbReference>
<dbReference type="InterPro" id="IPR052342">
    <property type="entry name" value="MCH/BMMD"/>
</dbReference>
<dbReference type="Proteomes" id="UP000646833">
    <property type="component" value="Unassembled WGS sequence"/>
</dbReference>
<accession>A0A830DM56</accession>
<evidence type="ECO:0000259" key="1">
    <source>
        <dbReference type="Pfam" id="PF01575"/>
    </source>
</evidence>
<feature type="domain" description="MaoC-like" evidence="1">
    <location>
        <begin position="11"/>
        <end position="111"/>
    </location>
</feature>
<dbReference type="Pfam" id="PF01575">
    <property type="entry name" value="MaoC_dehydratas"/>
    <property type="match status" value="1"/>
</dbReference>
<dbReference type="InterPro" id="IPR029069">
    <property type="entry name" value="HotDog_dom_sf"/>
</dbReference>
<dbReference type="Gene3D" id="3.10.129.10">
    <property type="entry name" value="Hotdog Thioesterase"/>
    <property type="match status" value="1"/>
</dbReference>
<dbReference type="CDD" id="cd03454">
    <property type="entry name" value="YdeM"/>
    <property type="match status" value="1"/>
</dbReference>